<keyword evidence="3" id="KW-0378">Hydrolase</keyword>
<evidence type="ECO:0000256" key="5">
    <source>
        <dbReference type="SAM" id="MobiDB-lite"/>
    </source>
</evidence>
<evidence type="ECO:0000313" key="7">
    <source>
        <dbReference type="Proteomes" id="UP000198287"/>
    </source>
</evidence>
<dbReference type="Pfam" id="PF00071">
    <property type="entry name" value="Ras"/>
    <property type="match status" value="2"/>
</dbReference>
<dbReference type="STRING" id="158441.A0A226E1W2"/>
<dbReference type="GO" id="GO:0005525">
    <property type="term" value="F:GTP binding"/>
    <property type="evidence" value="ECO:0007669"/>
    <property type="project" value="InterPro"/>
</dbReference>
<protein>
    <recommendedName>
        <fullName evidence="2">small monomeric GTPase</fullName>
        <ecNumber evidence="2">3.6.5.2</ecNumber>
    </recommendedName>
</protein>
<sequence length="333" mass="36214">MKITMYKHCEDKGAKSHHPIVTGPAIGKVRVAVFGQHEVGKSAFTVRFLTKRYIGEYKSNTDLLYRQTLAISHGSSLDIEIVDISTSFKEELGCTERKNIPIEELNRADGFMIVYSITDRSSFDTAIQALKDINKIHTIYKAPDNTGHSSSSSSLSSACSSSSGKPPVHVTLIGNKCDLVHLRKVDQLEGLQAAEKYGCQFYEVSVAENTPEVYQSFHSIITGLIATNVPPPKRKFSVSKMIASLRHGRSPASNSSPVPIAPASIADTNVVTEPSAPNTPHGSRESSPAVQKGKHERKGSGESLSASICHLKSKLVVFHSMKKRQNSPPICSL</sequence>
<dbReference type="AlphaFoldDB" id="A0A226E1W2"/>
<proteinExistence type="inferred from homology"/>
<dbReference type="GO" id="GO:0003925">
    <property type="term" value="F:G protein activity"/>
    <property type="evidence" value="ECO:0007669"/>
    <property type="project" value="UniProtKB-EC"/>
</dbReference>
<dbReference type="PROSITE" id="PS51419">
    <property type="entry name" value="RAB"/>
    <property type="match status" value="1"/>
</dbReference>
<name>A0A226E1W2_FOLCA</name>
<dbReference type="SMART" id="SM00173">
    <property type="entry name" value="RAS"/>
    <property type="match status" value="1"/>
</dbReference>
<evidence type="ECO:0000256" key="3">
    <source>
        <dbReference type="ARBA" id="ARBA00022801"/>
    </source>
</evidence>
<comment type="similarity">
    <text evidence="1">Belongs to the small GTPase superfamily. Ras family.</text>
</comment>
<dbReference type="SMART" id="SM00175">
    <property type="entry name" value="RAB"/>
    <property type="match status" value="1"/>
</dbReference>
<feature type="region of interest" description="Disordered" evidence="5">
    <location>
        <begin position="145"/>
        <end position="164"/>
    </location>
</feature>
<reference evidence="6 7" key="1">
    <citation type="submission" date="2015-12" db="EMBL/GenBank/DDBJ databases">
        <title>The genome of Folsomia candida.</title>
        <authorList>
            <person name="Faddeeva A."/>
            <person name="Derks M.F."/>
            <person name="Anvar Y."/>
            <person name="Smit S."/>
            <person name="Van Straalen N."/>
            <person name="Roelofs D."/>
        </authorList>
    </citation>
    <scope>NUCLEOTIDE SEQUENCE [LARGE SCALE GENOMIC DNA]</scope>
    <source>
        <strain evidence="6 7">VU population</strain>
        <tissue evidence="6">Whole body</tissue>
    </source>
</reference>
<evidence type="ECO:0000256" key="2">
    <source>
        <dbReference type="ARBA" id="ARBA00011984"/>
    </source>
</evidence>
<dbReference type="PANTHER" id="PTHR45704">
    <property type="entry name" value="RAS-LIKE FAMILY MEMBER 11"/>
    <property type="match status" value="1"/>
</dbReference>
<dbReference type="OrthoDB" id="18798at2759"/>
<dbReference type="PRINTS" id="PR00449">
    <property type="entry name" value="RASTRNSFRMNG"/>
</dbReference>
<organism evidence="6 7">
    <name type="scientific">Folsomia candida</name>
    <name type="common">Springtail</name>
    <dbReference type="NCBI Taxonomy" id="158441"/>
    <lineage>
        <taxon>Eukaryota</taxon>
        <taxon>Metazoa</taxon>
        <taxon>Ecdysozoa</taxon>
        <taxon>Arthropoda</taxon>
        <taxon>Hexapoda</taxon>
        <taxon>Collembola</taxon>
        <taxon>Entomobryomorpha</taxon>
        <taxon>Isotomoidea</taxon>
        <taxon>Isotomidae</taxon>
        <taxon>Proisotominae</taxon>
        <taxon>Folsomia</taxon>
    </lineage>
</organism>
<dbReference type="Proteomes" id="UP000198287">
    <property type="component" value="Unassembled WGS sequence"/>
</dbReference>
<evidence type="ECO:0000313" key="6">
    <source>
        <dbReference type="EMBL" id="OXA51543.1"/>
    </source>
</evidence>
<evidence type="ECO:0000256" key="4">
    <source>
        <dbReference type="ARBA" id="ARBA00048098"/>
    </source>
</evidence>
<dbReference type="InterPro" id="IPR027417">
    <property type="entry name" value="P-loop_NTPase"/>
</dbReference>
<accession>A0A226E1W2</accession>
<feature type="compositionally biased region" description="Low complexity" evidence="5">
    <location>
        <begin position="149"/>
        <end position="163"/>
    </location>
</feature>
<keyword evidence="7" id="KW-1185">Reference proteome</keyword>
<dbReference type="InterPro" id="IPR051065">
    <property type="entry name" value="Ras-related_GTPase"/>
</dbReference>
<comment type="caution">
    <text evidence="6">The sequence shown here is derived from an EMBL/GenBank/DDBJ whole genome shotgun (WGS) entry which is preliminary data.</text>
</comment>
<comment type="catalytic activity">
    <reaction evidence="4">
        <text>GTP + H2O = GDP + phosphate + H(+)</text>
        <dbReference type="Rhea" id="RHEA:19669"/>
        <dbReference type="ChEBI" id="CHEBI:15377"/>
        <dbReference type="ChEBI" id="CHEBI:15378"/>
        <dbReference type="ChEBI" id="CHEBI:37565"/>
        <dbReference type="ChEBI" id="CHEBI:43474"/>
        <dbReference type="ChEBI" id="CHEBI:58189"/>
        <dbReference type="EC" id="3.6.5.2"/>
    </reaction>
</comment>
<dbReference type="InterPro" id="IPR001806">
    <property type="entry name" value="Small_GTPase"/>
</dbReference>
<dbReference type="EC" id="3.6.5.2" evidence="2"/>
<gene>
    <name evidence="6" type="ORF">Fcan01_13817</name>
</gene>
<feature type="compositionally biased region" description="Polar residues" evidence="5">
    <location>
        <begin position="270"/>
        <end position="289"/>
    </location>
</feature>
<feature type="region of interest" description="Disordered" evidence="5">
    <location>
        <begin position="270"/>
        <end position="304"/>
    </location>
</feature>
<dbReference type="PROSITE" id="PS51421">
    <property type="entry name" value="RAS"/>
    <property type="match status" value="1"/>
</dbReference>
<dbReference type="SUPFAM" id="SSF52540">
    <property type="entry name" value="P-loop containing nucleoside triphosphate hydrolases"/>
    <property type="match status" value="1"/>
</dbReference>
<dbReference type="EMBL" id="LNIX01000007">
    <property type="protein sequence ID" value="OXA51543.1"/>
    <property type="molecule type" value="Genomic_DNA"/>
</dbReference>
<evidence type="ECO:0000256" key="1">
    <source>
        <dbReference type="ARBA" id="ARBA00008344"/>
    </source>
</evidence>
<dbReference type="Gene3D" id="3.40.50.300">
    <property type="entry name" value="P-loop containing nucleotide triphosphate hydrolases"/>
    <property type="match status" value="1"/>
</dbReference>